<gene>
    <name evidence="2" type="ORF">PXH66_00490</name>
</gene>
<evidence type="ECO:0000313" key="3">
    <source>
        <dbReference type="Proteomes" id="UP001218638"/>
    </source>
</evidence>
<evidence type="ECO:0008006" key="4">
    <source>
        <dbReference type="Google" id="ProtNLM"/>
    </source>
</evidence>
<dbReference type="SUPFAM" id="SSF47598">
    <property type="entry name" value="Ribbon-helix-helix"/>
    <property type="match status" value="1"/>
</dbReference>
<evidence type="ECO:0000256" key="1">
    <source>
        <dbReference type="SAM" id="MobiDB-lite"/>
    </source>
</evidence>
<dbReference type="Proteomes" id="UP001218638">
    <property type="component" value="Chromosome"/>
</dbReference>
<dbReference type="KEGG" id="slom:PXH66_00490"/>
<name>A0AAE9ZY48_9BACT</name>
<dbReference type="RefSeq" id="WP_330929271.1">
    <property type="nucleotide sequence ID" value="NZ_CP119075.1"/>
</dbReference>
<dbReference type="AlphaFoldDB" id="A0AAE9ZY48"/>
<sequence length="92" mass="9885">MKTFTAKIPATLAKKLKATAKRKGSSVSDLARAALEREVDEDATDFATAAARYRGMIKDGPTNLSTREGYGREDHRGCGSSGGPIQRDRPMA</sequence>
<reference evidence="2" key="1">
    <citation type="submission" date="2023-03" db="EMBL/GenBank/DDBJ databases">
        <title>Lomoglobus Profundus gen. nov., sp. nov., a novel member of the phylum Verrucomicrobia, isolated from deep-marine sediment of South China Sea.</title>
        <authorList>
            <person name="Ahmad T."/>
            <person name="Ishaq S.E."/>
            <person name="Wang F."/>
        </authorList>
    </citation>
    <scope>NUCLEOTIDE SEQUENCE</scope>
    <source>
        <strain evidence="2">LMO-M01</strain>
    </source>
</reference>
<organism evidence="2 3">
    <name type="scientific">Synoicihabitans lomoniglobus</name>
    <dbReference type="NCBI Taxonomy" id="2909285"/>
    <lineage>
        <taxon>Bacteria</taxon>
        <taxon>Pseudomonadati</taxon>
        <taxon>Verrucomicrobiota</taxon>
        <taxon>Opitutia</taxon>
        <taxon>Opitutales</taxon>
        <taxon>Opitutaceae</taxon>
        <taxon>Synoicihabitans</taxon>
    </lineage>
</organism>
<keyword evidence="3" id="KW-1185">Reference proteome</keyword>
<accession>A0AAE9ZY48</accession>
<dbReference type="GO" id="GO:0006355">
    <property type="term" value="P:regulation of DNA-templated transcription"/>
    <property type="evidence" value="ECO:0007669"/>
    <property type="project" value="InterPro"/>
</dbReference>
<dbReference type="EMBL" id="CP119075">
    <property type="protein sequence ID" value="WED65324.1"/>
    <property type="molecule type" value="Genomic_DNA"/>
</dbReference>
<protein>
    <recommendedName>
        <fullName evidence="4">Ribbon-helix-helix protein CopG domain-containing protein</fullName>
    </recommendedName>
</protein>
<feature type="region of interest" description="Disordered" evidence="1">
    <location>
        <begin position="58"/>
        <end position="92"/>
    </location>
</feature>
<dbReference type="InterPro" id="IPR010985">
    <property type="entry name" value="Ribbon_hlx_hlx"/>
</dbReference>
<proteinExistence type="predicted"/>
<evidence type="ECO:0000313" key="2">
    <source>
        <dbReference type="EMBL" id="WED65324.1"/>
    </source>
</evidence>